<evidence type="ECO:0000256" key="1">
    <source>
        <dbReference type="SAM" id="MobiDB-lite"/>
    </source>
</evidence>
<comment type="caution">
    <text evidence="2">The sequence shown here is derived from an EMBL/GenBank/DDBJ whole genome shotgun (WGS) entry which is preliminary data.</text>
</comment>
<keyword evidence="3" id="KW-1185">Reference proteome</keyword>
<sequence>MAVSVSGGVERADMVTMRGEGVAVGGVATVTTDSAASQGLALPGQCRHPNGTGAGTGTPTGTPNGEAAQWKPAGQEASKMAKIRDVVENAARVFRQGRRVKIERREKNGR</sequence>
<feature type="region of interest" description="Disordered" evidence="1">
    <location>
        <begin position="40"/>
        <end position="69"/>
    </location>
</feature>
<reference evidence="2 3" key="1">
    <citation type="submission" date="2019-05" db="EMBL/GenBank/DDBJ databases">
        <title>Another draft genome of Portunus trituberculatus and its Hox gene families provides insights of decapod evolution.</title>
        <authorList>
            <person name="Jeong J.-H."/>
            <person name="Song I."/>
            <person name="Kim S."/>
            <person name="Choi T."/>
            <person name="Kim D."/>
            <person name="Ryu S."/>
            <person name="Kim W."/>
        </authorList>
    </citation>
    <scope>NUCLEOTIDE SEQUENCE [LARGE SCALE GENOMIC DNA]</scope>
    <source>
        <tissue evidence="2">Muscle</tissue>
    </source>
</reference>
<proteinExistence type="predicted"/>
<dbReference type="EMBL" id="VSRR010026478">
    <property type="protein sequence ID" value="MPC67597.1"/>
    <property type="molecule type" value="Genomic_DNA"/>
</dbReference>
<organism evidence="2 3">
    <name type="scientific">Portunus trituberculatus</name>
    <name type="common">Swimming crab</name>
    <name type="synonym">Neptunus trituberculatus</name>
    <dbReference type="NCBI Taxonomy" id="210409"/>
    <lineage>
        <taxon>Eukaryota</taxon>
        <taxon>Metazoa</taxon>
        <taxon>Ecdysozoa</taxon>
        <taxon>Arthropoda</taxon>
        <taxon>Crustacea</taxon>
        <taxon>Multicrustacea</taxon>
        <taxon>Malacostraca</taxon>
        <taxon>Eumalacostraca</taxon>
        <taxon>Eucarida</taxon>
        <taxon>Decapoda</taxon>
        <taxon>Pleocyemata</taxon>
        <taxon>Brachyura</taxon>
        <taxon>Eubrachyura</taxon>
        <taxon>Portunoidea</taxon>
        <taxon>Portunidae</taxon>
        <taxon>Portuninae</taxon>
        <taxon>Portunus</taxon>
    </lineage>
</organism>
<evidence type="ECO:0000313" key="2">
    <source>
        <dbReference type="EMBL" id="MPC67597.1"/>
    </source>
</evidence>
<accession>A0A5B7HE72</accession>
<dbReference type="OrthoDB" id="10069709at2759"/>
<dbReference type="AlphaFoldDB" id="A0A5B7HE72"/>
<protein>
    <submittedName>
        <fullName evidence="2">Uncharacterized protein</fullName>
    </submittedName>
</protein>
<dbReference type="Proteomes" id="UP000324222">
    <property type="component" value="Unassembled WGS sequence"/>
</dbReference>
<gene>
    <name evidence="2" type="ORF">E2C01_061774</name>
</gene>
<evidence type="ECO:0000313" key="3">
    <source>
        <dbReference type="Proteomes" id="UP000324222"/>
    </source>
</evidence>
<name>A0A5B7HE72_PORTR</name>